<evidence type="ECO:0000313" key="1">
    <source>
        <dbReference type="EMBL" id="KAH7120430.1"/>
    </source>
</evidence>
<name>A0A9P9DJ47_9HYPO</name>
<protein>
    <submittedName>
        <fullName evidence="1">Uncharacterized protein</fullName>
    </submittedName>
</protein>
<dbReference type="OrthoDB" id="5078454at2759"/>
<organism evidence="1 2">
    <name type="scientific">Dactylonectria estremocensis</name>
    <dbReference type="NCBI Taxonomy" id="1079267"/>
    <lineage>
        <taxon>Eukaryota</taxon>
        <taxon>Fungi</taxon>
        <taxon>Dikarya</taxon>
        <taxon>Ascomycota</taxon>
        <taxon>Pezizomycotina</taxon>
        <taxon>Sordariomycetes</taxon>
        <taxon>Hypocreomycetidae</taxon>
        <taxon>Hypocreales</taxon>
        <taxon>Nectriaceae</taxon>
        <taxon>Dactylonectria</taxon>
    </lineage>
</organism>
<proteinExistence type="predicted"/>
<reference evidence="1" key="1">
    <citation type="journal article" date="2021" name="Nat. Commun.">
        <title>Genetic determinants of endophytism in the Arabidopsis root mycobiome.</title>
        <authorList>
            <person name="Mesny F."/>
            <person name="Miyauchi S."/>
            <person name="Thiergart T."/>
            <person name="Pickel B."/>
            <person name="Atanasova L."/>
            <person name="Karlsson M."/>
            <person name="Huettel B."/>
            <person name="Barry K.W."/>
            <person name="Haridas S."/>
            <person name="Chen C."/>
            <person name="Bauer D."/>
            <person name="Andreopoulos W."/>
            <person name="Pangilinan J."/>
            <person name="LaButti K."/>
            <person name="Riley R."/>
            <person name="Lipzen A."/>
            <person name="Clum A."/>
            <person name="Drula E."/>
            <person name="Henrissat B."/>
            <person name="Kohler A."/>
            <person name="Grigoriev I.V."/>
            <person name="Martin F.M."/>
            <person name="Hacquard S."/>
        </authorList>
    </citation>
    <scope>NUCLEOTIDE SEQUENCE</scope>
    <source>
        <strain evidence="1">MPI-CAGE-AT-0021</strain>
    </source>
</reference>
<evidence type="ECO:0000313" key="2">
    <source>
        <dbReference type="Proteomes" id="UP000717696"/>
    </source>
</evidence>
<gene>
    <name evidence="1" type="ORF">B0J13DRAFT_567917</name>
</gene>
<dbReference type="Proteomes" id="UP000717696">
    <property type="component" value="Unassembled WGS sequence"/>
</dbReference>
<comment type="caution">
    <text evidence="1">The sequence shown here is derived from an EMBL/GenBank/DDBJ whole genome shotgun (WGS) entry which is preliminary data.</text>
</comment>
<dbReference type="EMBL" id="JAGMUU010000028">
    <property type="protein sequence ID" value="KAH7120430.1"/>
    <property type="molecule type" value="Genomic_DNA"/>
</dbReference>
<sequence length="189" mass="20867">MRICGWTPTHFLPTFAYPRPQWVMHTLRFLRMGSYHGNAQAEVLFAPSRVEVDSTVARDVPGLSGKRGRTGGAAYPLPVSSNTMLAYGISRGDGREVWQRGGGARGGCVVSRGSMRLGKTVQQFVTGCMVVGGRHPGAGVSELGAHVLCIMGWSDWKGLEEFGPEHIREWLQEMDTVEDLRYSRLLKLF</sequence>
<accession>A0A9P9DJ47</accession>
<dbReference type="AlphaFoldDB" id="A0A9P9DJ47"/>
<keyword evidence="2" id="KW-1185">Reference proteome</keyword>